<dbReference type="Proteomes" id="UP001480595">
    <property type="component" value="Unassembled WGS sequence"/>
</dbReference>
<sequence>MPLATAQARELLEDREVPATDEFLRADVQTATVWLGKTAYIKQLVAEGVRFPQPLDTRSMDSVYCEIPMGSIFEHPIQAATIRGDVEMIKIILGALEEPQEANEENAGGGLIFDALKHHRREFFEFALGTGMHAPCVHAIERWLSRIPWPDMYERALAIVERHKGCVFKNRGLAGDHFYPGAEMVRYFVRKTDPTTDMYGERKCMLVVEISFFAMAKPERVLRVSGSYHRKPGISEQEFHDFLSHRHGVECAKVHEKYGILKYQMAFNTTATRGLLESMKLPYTSSTHDMEIEYYFKEVASLLAVSADEDFKALHIECEPFTWRNGKLVNVDAAGKNMQPSFAELSDIKVSDKPVDKYY</sequence>
<accession>A0ABR1VK14</accession>
<evidence type="ECO:0000256" key="1">
    <source>
        <dbReference type="ARBA" id="ARBA00005986"/>
    </source>
</evidence>
<organism evidence="3 4">
    <name type="scientific">Apiospora phragmitis</name>
    <dbReference type="NCBI Taxonomy" id="2905665"/>
    <lineage>
        <taxon>Eukaryota</taxon>
        <taxon>Fungi</taxon>
        <taxon>Dikarya</taxon>
        <taxon>Ascomycota</taxon>
        <taxon>Pezizomycotina</taxon>
        <taxon>Sordariomycetes</taxon>
        <taxon>Xylariomycetidae</taxon>
        <taxon>Amphisphaeriales</taxon>
        <taxon>Apiosporaceae</taxon>
        <taxon>Apiospora</taxon>
    </lineage>
</organism>
<feature type="domain" description="EthD" evidence="2">
    <location>
        <begin position="231"/>
        <end position="314"/>
    </location>
</feature>
<dbReference type="Pfam" id="PF07110">
    <property type="entry name" value="EthD"/>
    <property type="match status" value="1"/>
</dbReference>
<evidence type="ECO:0000259" key="2">
    <source>
        <dbReference type="Pfam" id="PF07110"/>
    </source>
</evidence>
<dbReference type="InterPro" id="IPR009799">
    <property type="entry name" value="EthD_dom"/>
</dbReference>
<dbReference type="GeneID" id="92091367"/>
<evidence type="ECO:0000313" key="3">
    <source>
        <dbReference type="EMBL" id="KAK8070279.1"/>
    </source>
</evidence>
<reference evidence="3 4" key="1">
    <citation type="submission" date="2023-01" db="EMBL/GenBank/DDBJ databases">
        <title>Analysis of 21 Apiospora genomes using comparative genomics revels a genus with tremendous synthesis potential of carbohydrate active enzymes and secondary metabolites.</title>
        <authorList>
            <person name="Sorensen T."/>
        </authorList>
    </citation>
    <scope>NUCLEOTIDE SEQUENCE [LARGE SCALE GENOMIC DNA]</scope>
    <source>
        <strain evidence="3 4">CBS 135458</strain>
    </source>
</reference>
<comment type="similarity">
    <text evidence="1">Belongs to the tpcK family.</text>
</comment>
<proteinExistence type="inferred from homology"/>
<name>A0ABR1VK14_9PEZI</name>
<protein>
    <recommendedName>
        <fullName evidence="2">EthD domain-containing protein</fullName>
    </recommendedName>
</protein>
<keyword evidence="4" id="KW-1185">Reference proteome</keyword>
<comment type="caution">
    <text evidence="3">The sequence shown here is derived from an EMBL/GenBank/DDBJ whole genome shotgun (WGS) entry which is preliminary data.</text>
</comment>
<dbReference type="EMBL" id="JAQQWL010000006">
    <property type="protein sequence ID" value="KAK8070279.1"/>
    <property type="molecule type" value="Genomic_DNA"/>
</dbReference>
<evidence type="ECO:0000313" key="4">
    <source>
        <dbReference type="Proteomes" id="UP001480595"/>
    </source>
</evidence>
<dbReference type="Gene3D" id="3.30.70.100">
    <property type="match status" value="1"/>
</dbReference>
<gene>
    <name evidence="3" type="ORF">PG994_006895</name>
</gene>
<dbReference type="RefSeq" id="XP_066717573.1">
    <property type="nucleotide sequence ID" value="XM_066858304.1"/>
</dbReference>